<gene>
    <name evidence="10" type="ORF">HMPREF1052_1414</name>
</gene>
<dbReference type="SUPFAM" id="SSF46689">
    <property type="entry name" value="Homeodomain-like"/>
    <property type="match status" value="1"/>
</dbReference>
<keyword evidence="2" id="KW-0547">Nucleotide-binding</keyword>
<dbReference type="PROSITE" id="PS50045">
    <property type="entry name" value="SIGMA54_INTERACT_4"/>
    <property type="match status" value="1"/>
</dbReference>
<dbReference type="PANTHER" id="PTHR32071:SF29">
    <property type="entry name" value="PHOSPHOGLYCERATE TRANSPORT SYSTEM TRANSCRIPTIONAL REGULATORY PROTEIN PGTA"/>
    <property type="match status" value="1"/>
</dbReference>
<dbReference type="CDD" id="cd17549">
    <property type="entry name" value="REC_DctD-like"/>
    <property type="match status" value="1"/>
</dbReference>
<keyword evidence="11" id="KW-1185">Reference proteome</keyword>
<dbReference type="InterPro" id="IPR001789">
    <property type="entry name" value="Sig_transdc_resp-reg_receiver"/>
</dbReference>
<dbReference type="Pfam" id="PF14532">
    <property type="entry name" value="Sigma54_activ_2"/>
    <property type="match status" value="1"/>
</dbReference>
<dbReference type="InterPro" id="IPR011006">
    <property type="entry name" value="CheY-like_superfamily"/>
</dbReference>
<evidence type="ECO:0000256" key="6">
    <source>
        <dbReference type="ARBA" id="ARBA00023163"/>
    </source>
</evidence>
<evidence type="ECO:0000313" key="11">
    <source>
        <dbReference type="Proteomes" id="UP000006457"/>
    </source>
</evidence>
<reference evidence="10 11" key="1">
    <citation type="submission" date="2012-03" db="EMBL/GenBank/DDBJ databases">
        <authorList>
            <person name="Harkins D.M."/>
            <person name="Madupu R."/>
            <person name="Durkin A.S."/>
            <person name="Torralba M."/>
            <person name="Methe B."/>
            <person name="Sutton G.G."/>
            <person name="Nelson K.E."/>
        </authorList>
    </citation>
    <scope>NUCLEOTIDE SEQUENCE [LARGE SCALE GENOMIC DNA]</scope>
    <source>
        <strain evidence="10 11">CCUG 2042</strain>
    </source>
</reference>
<dbReference type="InterPro" id="IPR058031">
    <property type="entry name" value="AAA_lid_NorR"/>
</dbReference>
<dbReference type="Pfam" id="PF00072">
    <property type="entry name" value="Response_reg"/>
    <property type="match status" value="1"/>
</dbReference>
<evidence type="ECO:0000256" key="3">
    <source>
        <dbReference type="ARBA" id="ARBA00022840"/>
    </source>
</evidence>
<dbReference type="Gene3D" id="1.10.10.60">
    <property type="entry name" value="Homeodomain-like"/>
    <property type="match status" value="1"/>
</dbReference>
<dbReference type="RefSeq" id="WP_005759834.1">
    <property type="nucleotide sequence ID" value="NZ_AJSX01000019.1"/>
</dbReference>
<dbReference type="SUPFAM" id="SSF52540">
    <property type="entry name" value="P-loop containing nucleoside triphosphate hydrolases"/>
    <property type="match status" value="1"/>
</dbReference>
<evidence type="ECO:0000256" key="4">
    <source>
        <dbReference type="ARBA" id="ARBA00023012"/>
    </source>
</evidence>
<dbReference type="GO" id="GO:0043565">
    <property type="term" value="F:sequence-specific DNA binding"/>
    <property type="evidence" value="ECO:0007669"/>
    <property type="project" value="InterPro"/>
</dbReference>
<accession>I3DFD2</accession>
<dbReference type="GO" id="GO:0000160">
    <property type="term" value="P:phosphorelay signal transduction system"/>
    <property type="evidence" value="ECO:0007669"/>
    <property type="project" value="UniProtKB-KW"/>
</dbReference>
<evidence type="ECO:0000256" key="5">
    <source>
        <dbReference type="ARBA" id="ARBA00023015"/>
    </source>
</evidence>
<evidence type="ECO:0000313" key="10">
    <source>
        <dbReference type="EMBL" id="EIJ70425.1"/>
    </source>
</evidence>
<evidence type="ECO:0000256" key="2">
    <source>
        <dbReference type="ARBA" id="ARBA00022741"/>
    </source>
</evidence>
<dbReference type="InterPro" id="IPR002078">
    <property type="entry name" value="Sigma_54_int"/>
</dbReference>
<dbReference type="PANTHER" id="PTHR32071">
    <property type="entry name" value="TRANSCRIPTIONAL REGULATORY PROTEIN"/>
    <property type="match status" value="1"/>
</dbReference>
<dbReference type="Pfam" id="PF25601">
    <property type="entry name" value="AAA_lid_14"/>
    <property type="match status" value="1"/>
</dbReference>
<comment type="caution">
    <text evidence="10">The sequence shown here is derived from an EMBL/GenBank/DDBJ whole genome shotgun (WGS) entry which is preliminary data.</text>
</comment>
<dbReference type="PATRIC" id="fig|1095749.3.peg.738"/>
<evidence type="ECO:0000256" key="1">
    <source>
        <dbReference type="ARBA" id="ARBA00022553"/>
    </source>
</evidence>
<dbReference type="GO" id="GO:0006355">
    <property type="term" value="P:regulation of DNA-templated transcription"/>
    <property type="evidence" value="ECO:0007669"/>
    <property type="project" value="InterPro"/>
</dbReference>
<dbReference type="eggNOG" id="COG2204">
    <property type="taxonomic scope" value="Bacteria"/>
</dbReference>
<name>I3DFD2_9PAST</name>
<keyword evidence="4" id="KW-0902">Two-component regulatory system</keyword>
<dbReference type="Gene3D" id="3.40.50.300">
    <property type="entry name" value="P-loop containing nucleotide triphosphate hydrolases"/>
    <property type="match status" value="1"/>
</dbReference>
<feature type="domain" description="Response regulatory" evidence="9">
    <location>
        <begin position="6"/>
        <end position="120"/>
    </location>
</feature>
<dbReference type="OrthoDB" id="9804019at2"/>
<dbReference type="AlphaFoldDB" id="I3DFD2"/>
<evidence type="ECO:0000259" key="8">
    <source>
        <dbReference type="PROSITE" id="PS50045"/>
    </source>
</evidence>
<feature type="modified residue" description="4-aspartylphosphate" evidence="7">
    <location>
        <position position="55"/>
    </location>
</feature>
<keyword evidence="6" id="KW-0804">Transcription</keyword>
<dbReference type="SUPFAM" id="SSF52172">
    <property type="entry name" value="CheY-like"/>
    <property type="match status" value="1"/>
</dbReference>
<dbReference type="PROSITE" id="PS50110">
    <property type="entry name" value="RESPONSE_REGULATORY"/>
    <property type="match status" value="1"/>
</dbReference>
<dbReference type="Proteomes" id="UP000006457">
    <property type="component" value="Unassembled WGS sequence"/>
</dbReference>
<sequence>MNHKKIVLLIDDDQDVLQAYQSLLEGEGYQTIGVNNPLEAFQYIGEDWQGVVVSDIYMPQMSGWTLLEKIHHQDKHLPVILITGHGDVPMAIEAMQKGAFYFIEKPVNPEHLLQQVERALIQREKQLSVKLWQQAELETHFIGQSNWIKNQRKRLQQLAETNLPIFIFGEIGTGRSLAANYLYELAKSRFEKKYFLELFEETTGEKLQAEFSHLQSAVIILKNIEYLTPPAQKLLAQFIQHNKQVRVIAISQYSPQKLLTDYHLLAELFYAFSLTQLECIPLAHRPADIEPLFRHYLDITCKKLNKKKPAVTESVIKQLLSQQWCGNVSQLIHTAELYAVGVLVQNDNLHFIQDHQGELSLDALIEEYEKTVIEDALDRFQGRINEVAEYLQMPRKKLYLRMKKHQLSKEDYKD</sequence>
<dbReference type="InterPro" id="IPR002197">
    <property type="entry name" value="HTH_Fis"/>
</dbReference>
<dbReference type="FunFam" id="3.40.50.2300:FF:000018">
    <property type="entry name" value="DNA-binding transcriptional regulator NtrC"/>
    <property type="match status" value="1"/>
</dbReference>
<dbReference type="EMBL" id="AJSX01000019">
    <property type="protein sequence ID" value="EIJ70425.1"/>
    <property type="molecule type" value="Genomic_DNA"/>
</dbReference>
<dbReference type="Gene3D" id="3.40.50.2300">
    <property type="match status" value="1"/>
</dbReference>
<dbReference type="Pfam" id="PF02954">
    <property type="entry name" value="HTH_8"/>
    <property type="match status" value="1"/>
</dbReference>
<evidence type="ECO:0000259" key="9">
    <source>
        <dbReference type="PROSITE" id="PS50110"/>
    </source>
</evidence>
<keyword evidence="3" id="KW-0067">ATP-binding</keyword>
<dbReference type="InterPro" id="IPR027417">
    <property type="entry name" value="P-loop_NTPase"/>
</dbReference>
<protein>
    <submittedName>
        <fullName evidence="10">Response regulator receiver domain protein</fullName>
    </submittedName>
</protein>
<keyword evidence="1 7" id="KW-0597">Phosphoprotein</keyword>
<dbReference type="Gene3D" id="1.10.8.60">
    <property type="match status" value="1"/>
</dbReference>
<proteinExistence type="predicted"/>
<dbReference type="GO" id="GO:0005524">
    <property type="term" value="F:ATP binding"/>
    <property type="evidence" value="ECO:0007669"/>
    <property type="project" value="UniProtKB-KW"/>
</dbReference>
<organism evidence="10 11">
    <name type="scientific">Pasteurella bettyae CCUG 2042</name>
    <dbReference type="NCBI Taxonomy" id="1095749"/>
    <lineage>
        <taxon>Bacteria</taxon>
        <taxon>Pseudomonadati</taxon>
        <taxon>Pseudomonadota</taxon>
        <taxon>Gammaproteobacteria</taxon>
        <taxon>Pasteurellales</taxon>
        <taxon>Pasteurellaceae</taxon>
        <taxon>Pasteurella</taxon>
    </lineage>
</organism>
<feature type="domain" description="Sigma-54 factor interaction" evidence="8">
    <location>
        <begin position="141"/>
        <end position="340"/>
    </location>
</feature>
<keyword evidence="5" id="KW-0805">Transcription regulation</keyword>
<evidence type="ECO:0000256" key="7">
    <source>
        <dbReference type="PROSITE-ProRule" id="PRU00169"/>
    </source>
</evidence>
<dbReference type="InterPro" id="IPR009057">
    <property type="entry name" value="Homeodomain-like_sf"/>
</dbReference>
<dbReference type="SMART" id="SM00448">
    <property type="entry name" value="REC"/>
    <property type="match status" value="1"/>
</dbReference>